<dbReference type="InterPro" id="IPR031167">
    <property type="entry name" value="G_OBG"/>
</dbReference>
<organism evidence="14 15">
    <name type="scientific">Candidatus Fonsibacter lacus</name>
    <dbReference type="NCBI Taxonomy" id="2576439"/>
    <lineage>
        <taxon>Bacteria</taxon>
        <taxon>Pseudomonadati</taxon>
        <taxon>Pseudomonadota</taxon>
        <taxon>Alphaproteobacteria</taxon>
        <taxon>Candidatus Pelagibacterales</taxon>
        <taxon>Candidatus Pelagibacterales incertae sedis</taxon>
        <taxon>Candidatus Fonsibacter</taxon>
    </lineage>
</organism>
<feature type="binding site" evidence="8">
    <location>
        <begin position="166"/>
        <end position="173"/>
    </location>
    <ligand>
        <name>GTP</name>
        <dbReference type="ChEBI" id="CHEBI:37565"/>
    </ligand>
</feature>
<dbReference type="EMBL" id="RGET01000030">
    <property type="protein sequence ID" value="NBN87970.1"/>
    <property type="molecule type" value="Genomic_DNA"/>
</dbReference>
<dbReference type="PROSITE" id="PS51883">
    <property type="entry name" value="OBG"/>
    <property type="match status" value="1"/>
</dbReference>
<comment type="subcellular location">
    <subcellularLocation>
        <location evidence="8">Cytoplasm</location>
    </subcellularLocation>
</comment>
<feature type="binding site" evidence="8">
    <location>
        <position position="193"/>
    </location>
    <ligand>
        <name>Mg(2+)</name>
        <dbReference type="ChEBI" id="CHEBI:18420"/>
    </ligand>
</feature>
<keyword evidence="2 8" id="KW-0963">Cytoplasm</keyword>
<dbReference type="PROSITE" id="PS00905">
    <property type="entry name" value="GTP1_OBG"/>
    <property type="match status" value="1"/>
</dbReference>
<dbReference type="Proteomes" id="UP000699985">
    <property type="component" value="Unassembled WGS sequence"/>
</dbReference>
<accession>A0A845SAC9</accession>
<dbReference type="SUPFAM" id="SSF52540">
    <property type="entry name" value="P-loop containing nucleoside triphosphate hydrolases"/>
    <property type="match status" value="1"/>
</dbReference>
<keyword evidence="3 8" id="KW-0479">Metal-binding</keyword>
<dbReference type="GO" id="GO:0005525">
    <property type="term" value="F:GTP binding"/>
    <property type="evidence" value="ECO:0007669"/>
    <property type="project" value="UniProtKB-UniRule"/>
</dbReference>
<dbReference type="SUPFAM" id="SSF82051">
    <property type="entry name" value="Obg GTP-binding protein N-terminal domain"/>
    <property type="match status" value="1"/>
</dbReference>
<dbReference type="Gene3D" id="3.40.50.300">
    <property type="entry name" value="P-loop containing nucleotide triphosphate hydrolases"/>
    <property type="match status" value="1"/>
</dbReference>
<dbReference type="PRINTS" id="PR00326">
    <property type="entry name" value="GTP1OBG"/>
</dbReference>
<dbReference type="InterPro" id="IPR027417">
    <property type="entry name" value="P-loop_NTPase"/>
</dbReference>
<dbReference type="GO" id="GO:0003924">
    <property type="term" value="F:GTPase activity"/>
    <property type="evidence" value="ECO:0007669"/>
    <property type="project" value="UniProtKB-UniRule"/>
</dbReference>
<keyword evidence="4 8" id="KW-0547">Nucleotide-binding</keyword>
<dbReference type="NCBIfam" id="NF008956">
    <property type="entry name" value="PRK12299.1"/>
    <property type="match status" value="1"/>
</dbReference>
<dbReference type="GO" id="GO:0005737">
    <property type="term" value="C:cytoplasm"/>
    <property type="evidence" value="ECO:0007669"/>
    <property type="project" value="UniProtKB-SubCell"/>
</dbReference>
<dbReference type="EMBL" id="RGGN01000023">
    <property type="protein sequence ID" value="NCU62691.1"/>
    <property type="molecule type" value="Genomic_DNA"/>
</dbReference>
<evidence type="ECO:0000256" key="8">
    <source>
        <dbReference type="HAMAP-Rule" id="MF_01454"/>
    </source>
</evidence>
<comment type="similarity">
    <text evidence="1 8">Belongs to the TRAFAC class OBG-HflX-like GTPase superfamily. OBG GTPase family.</text>
</comment>
<dbReference type="InterPro" id="IPR045086">
    <property type="entry name" value="OBG_GTPase"/>
</dbReference>
<dbReference type="CDD" id="cd01898">
    <property type="entry name" value="Obg"/>
    <property type="match status" value="1"/>
</dbReference>
<feature type="domain" description="OBG-type G" evidence="9">
    <location>
        <begin position="160"/>
        <end position="322"/>
    </location>
</feature>
<comment type="subunit">
    <text evidence="8">Monomer.</text>
</comment>
<evidence type="ECO:0000256" key="3">
    <source>
        <dbReference type="ARBA" id="ARBA00022723"/>
    </source>
</evidence>
<feature type="binding site" evidence="8">
    <location>
        <begin position="191"/>
        <end position="195"/>
    </location>
    <ligand>
        <name>GTP</name>
        <dbReference type="ChEBI" id="CHEBI:37565"/>
    </ligand>
</feature>
<dbReference type="EC" id="3.6.5.-" evidence="8"/>
<evidence type="ECO:0000313" key="12">
    <source>
        <dbReference type="EMBL" id="NCU50236.1"/>
    </source>
</evidence>
<dbReference type="GO" id="GO:0042254">
    <property type="term" value="P:ribosome biogenesis"/>
    <property type="evidence" value="ECO:0007669"/>
    <property type="project" value="UniProtKB-UniRule"/>
</dbReference>
<gene>
    <name evidence="14" type="primary">obgE</name>
    <name evidence="8" type="synonym">obg</name>
    <name evidence="11" type="ORF">EBV32_02625</name>
    <name evidence="14" type="ORF">EBV78_01145</name>
    <name evidence="12" type="ORF">EBX29_00410</name>
    <name evidence="13" type="ORF">EBX74_00205</name>
</gene>
<dbReference type="FunFam" id="2.70.210.12:FF:000001">
    <property type="entry name" value="GTPase Obg"/>
    <property type="match status" value="1"/>
</dbReference>
<dbReference type="InterPro" id="IPR006073">
    <property type="entry name" value="GTP-bd"/>
</dbReference>
<keyword evidence="6 8" id="KW-0460">Magnesium</keyword>
<feature type="binding site" evidence="8">
    <location>
        <position position="173"/>
    </location>
    <ligand>
        <name>Mg(2+)</name>
        <dbReference type="ChEBI" id="CHEBI:18420"/>
    </ligand>
</feature>
<dbReference type="PANTHER" id="PTHR11702:SF31">
    <property type="entry name" value="MITOCHONDRIAL RIBOSOME-ASSOCIATED GTPASE 2"/>
    <property type="match status" value="1"/>
</dbReference>
<evidence type="ECO:0000256" key="1">
    <source>
        <dbReference type="ARBA" id="ARBA00007699"/>
    </source>
</evidence>
<dbReference type="GO" id="GO:0000287">
    <property type="term" value="F:magnesium ion binding"/>
    <property type="evidence" value="ECO:0007669"/>
    <property type="project" value="InterPro"/>
</dbReference>
<comment type="function">
    <text evidence="8">An essential GTPase which binds GTP, GDP and possibly (p)ppGpp with moderate affinity, with high nucleotide exchange rates and a fairly low GTP hydrolysis rate. Plays a role in control of the cell cycle, stress response, ribosome biogenesis and in those bacteria that undergo differentiation, in morphogenesis control.</text>
</comment>
<dbReference type="InterPro" id="IPR006169">
    <property type="entry name" value="GTP1_OBG_dom"/>
</dbReference>
<dbReference type="Proteomes" id="UP000572953">
    <property type="component" value="Unassembled WGS sequence"/>
</dbReference>
<evidence type="ECO:0000313" key="14">
    <source>
        <dbReference type="EMBL" id="NCU62691.1"/>
    </source>
</evidence>
<evidence type="ECO:0000259" key="10">
    <source>
        <dbReference type="PROSITE" id="PS51883"/>
    </source>
</evidence>
<dbReference type="PROSITE" id="PS51710">
    <property type="entry name" value="G_OBG"/>
    <property type="match status" value="1"/>
</dbReference>
<evidence type="ECO:0000313" key="15">
    <source>
        <dbReference type="Proteomes" id="UP000572953"/>
    </source>
</evidence>
<evidence type="ECO:0000256" key="2">
    <source>
        <dbReference type="ARBA" id="ARBA00022490"/>
    </source>
</evidence>
<dbReference type="NCBIfam" id="NF008955">
    <property type="entry name" value="PRK12297.1"/>
    <property type="match status" value="1"/>
</dbReference>
<dbReference type="Proteomes" id="UP000747791">
    <property type="component" value="Unassembled WGS sequence"/>
</dbReference>
<dbReference type="Pfam" id="PF01926">
    <property type="entry name" value="MMR_HSR1"/>
    <property type="match status" value="1"/>
</dbReference>
<comment type="cofactor">
    <cofactor evidence="8">
        <name>Mg(2+)</name>
        <dbReference type="ChEBI" id="CHEBI:18420"/>
    </cofactor>
</comment>
<evidence type="ECO:0000256" key="7">
    <source>
        <dbReference type="ARBA" id="ARBA00023134"/>
    </source>
</evidence>
<evidence type="ECO:0000259" key="9">
    <source>
        <dbReference type="PROSITE" id="PS51710"/>
    </source>
</evidence>
<evidence type="ECO:0000256" key="4">
    <source>
        <dbReference type="ARBA" id="ARBA00022741"/>
    </source>
</evidence>
<reference evidence="14 15" key="1">
    <citation type="submission" date="2018-10" db="EMBL/GenBank/DDBJ databases">
        <title>Iterative Subtractive Binning of Freshwater Chronoseries Metagenomes Recovers Nearly Complete Genomes from over Four Hundred Novel Species.</title>
        <authorList>
            <person name="Rodriguez-R L.M."/>
            <person name="Tsementzi D."/>
            <person name="Luo C."/>
            <person name="Konstantinidis K.T."/>
        </authorList>
    </citation>
    <scope>NUCLEOTIDE SEQUENCE [LARGE SCALE GENOMIC DNA]</scope>
    <source>
        <strain evidence="14">WB7_2B_003</strain>
        <strain evidence="11">WB7_6_001</strain>
        <strain evidence="12">WB8_1A_003</strain>
        <strain evidence="13">WB8_2A_004</strain>
    </source>
</reference>
<dbReference type="InterPro" id="IPR005225">
    <property type="entry name" value="Small_GTP-bd"/>
</dbReference>
<sequence>MKFLDQVKIMIKAGDGGNGCVAFRREKFIEFGGPYGGDGGDGGSIIVKAVNGLNTLVDYRFAQHHKAQNGFNGSGNNKRGLSGKDLILRVPVGTQIYEEDKKTLLFDLVKEDQEYVIAKGGKGGLGNSKFKSSTNRSPRKFTYGKKGEEFTVWLELKLIADVGIIGFPNAGKSSLLSISTRARPKIANYPFTTLNPNLGVVFIDNKEIIIADIPGLIEGAHSGSGLGDKFLKHIERCKSIIHMIDINENDLVEKYKIIRNELKEFNPELIKKRELIVFNKIDLIDEKEKKEKIMNFTKKIKKKVYDISVEKNINVKNLLRAI</sequence>
<dbReference type="PANTHER" id="PTHR11702">
    <property type="entry name" value="DEVELOPMENTALLY REGULATED GTP-BINDING PROTEIN-RELATED"/>
    <property type="match status" value="1"/>
</dbReference>
<evidence type="ECO:0000313" key="13">
    <source>
        <dbReference type="EMBL" id="NCU52726.1"/>
    </source>
</evidence>
<evidence type="ECO:0000256" key="5">
    <source>
        <dbReference type="ARBA" id="ARBA00022801"/>
    </source>
</evidence>
<dbReference type="EMBL" id="RGMI01000006">
    <property type="protein sequence ID" value="NCU50236.1"/>
    <property type="molecule type" value="Genomic_DNA"/>
</dbReference>
<name>A0A845SAC9_9PROT</name>
<dbReference type="Pfam" id="PF01018">
    <property type="entry name" value="GTP1_OBG"/>
    <property type="match status" value="1"/>
</dbReference>
<dbReference type="InterPro" id="IPR036726">
    <property type="entry name" value="GTP1_OBG_dom_sf"/>
</dbReference>
<proteinExistence type="inferred from homology"/>
<dbReference type="GO" id="GO:0043022">
    <property type="term" value="F:ribosome binding"/>
    <property type="evidence" value="ECO:0007669"/>
    <property type="project" value="UniProtKB-ARBA"/>
</dbReference>
<evidence type="ECO:0000256" key="6">
    <source>
        <dbReference type="ARBA" id="ARBA00022842"/>
    </source>
</evidence>
<protein>
    <recommendedName>
        <fullName evidence="8">GTPase Obg</fullName>
        <ecNumber evidence="8">3.6.5.-</ecNumber>
    </recommendedName>
    <alternativeName>
        <fullName evidence="8">GTP-binding protein Obg</fullName>
    </alternativeName>
</protein>
<dbReference type="EMBL" id="RGOB01000002">
    <property type="protein sequence ID" value="NCU52726.1"/>
    <property type="molecule type" value="Genomic_DNA"/>
</dbReference>
<dbReference type="Proteomes" id="UP000713222">
    <property type="component" value="Unassembled WGS sequence"/>
</dbReference>
<feature type="binding site" evidence="8">
    <location>
        <begin position="212"/>
        <end position="215"/>
    </location>
    <ligand>
        <name>GTP</name>
        <dbReference type="ChEBI" id="CHEBI:37565"/>
    </ligand>
</feature>
<feature type="binding site" evidence="8">
    <location>
        <begin position="279"/>
        <end position="282"/>
    </location>
    <ligand>
        <name>GTP</name>
        <dbReference type="ChEBI" id="CHEBI:37565"/>
    </ligand>
</feature>
<feature type="binding site" evidence="8">
    <location>
        <begin position="308"/>
        <end position="310"/>
    </location>
    <ligand>
        <name>GTP</name>
        <dbReference type="ChEBI" id="CHEBI:37565"/>
    </ligand>
</feature>
<dbReference type="HAMAP" id="MF_01454">
    <property type="entry name" value="GTPase_Obg"/>
    <property type="match status" value="1"/>
</dbReference>
<dbReference type="Gene3D" id="2.70.210.12">
    <property type="entry name" value="GTP1/OBG domain"/>
    <property type="match status" value="1"/>
</dbReference>
<dbReference type="AlphaFoldDB" id="A0A845SAC9"/>
<dbReference type="InterPro" id="IPR014100">
    <property type="entry name" value="GTP-bd_Obg/CgtA"/>
</dbReference>
<keyword evidence="5 8" id="KW-0378">Hydrolase</keyword>
<dbReference type="InterPro" id="IPR006074">
    <property type="entry name" value="GTP1-OBG_CS"/>
</dbReference>
<comment type="caution">
    <text evidence="14">The sequence shown here is derived from an EMBL/GenBank/DDBJ whole genome shotgun (WGS) entry which is preliminary data.</text>
</comment>
<evidence type="ECO:0000313" key="11">
    <source>
        <dbReference type="EMBL" id="NBN87970.1"/>
    </source>
</evidence>
<keyword evidence="7 8" id="KW-0342">GTP-binding</keyword>
<dbReference type="NCBIfam" id="TIGR00231">
    <property type="entry name" value="small_GTP"/>
    <property type="match status" value="1"/>
</dbReference>
<dbReference type="NCBIfam" id="TIGR02729">
    <property type="entry name" value="Obg_CgtA"/>
    <property type="match status" value="1"/>
</dbReference>
<feature type="domain" description="Obg" evidence="10">
    <location>
        <begin position="1"/>
        <end position="159"/>
    </location>
</feature>
<dbReference type="PIRSF" id="PIRSF002401">
    <property type="entry name" value="GTP_bd_Obg/CgtA"/>
    <property type="match status" value="1"/>
</dbReference>